<gene>
    <name evidence="3" type="ORF">HYN56_11020</name>
</gene>
<evidence type="ECO:0000256" key="1">
    <source>
        <dbReference type="SAM" id="MobiDB-lite"/>
    </source>
</evidence>
<feature type="domain" description="Fibronectin type-III" evidence="2">
    <location>
        <begin position="154"/>
        <end position="251"/>
    </location>
</feature>
<dbReference type="Gene3D" id="2.170.16.10">
    <property type="entry name" value="Hedgehog/Intein (Hint) domain"/>
    <property type="match status" value="1"/>
</dbReference>
<dbReference type="InterPro" id="IPR036116">
    <property type="entry name" value="FN3_sf"/>
</dbReference>
<feature type="region of interest" description="Disordered" evidence="1">
    <location>
        <begin position="100"/>
        <end position="119"/>
    </location>
</feature>
<dbReference type="KEGG" id="fcr:HYN56_11020"/>
<dbReference type="InterPro" id="IPR036844">
    <property type="entry name" value="Hint_dom_sf"/>
</dbReference>
<dbReference type="CDD" id="cd00081">
    <property type="entry name" value="Hint"/>
    <property type="match status" value="1"/>
</dbReference>
<dbReference type="SUPFAM" id="SSF49265">
    <property type="entry name" value="Fibronectin type III"/>
    <property type="match status" value="1"/>
</dbReference>
<dbReference type="AlphaFoldDB" id="A0A2S1YKY4"/>
<dbReference type="OrthoDB" id="1314366at2"/>
<keyword evidence="4" id="KW-1185">Reference proteome</keyword>
<accession>A0A2S1YKY4</accession>
<reference evidence="3 4" key="1">
    <citation type="submission" date="2018-05" db="EMBL/GenBank/DDBJ databases">
        <title>Genome sequencing of Flavobacterium sp. HYN0056.</title>
        <authorList>
            <person name="Yi H."/>
            <person name="Baek C."/>
        </authorList>
    </citation>
    <scope>NUCLEOTIDE SEQUENCE [LARGE SCALE GENOMIC DNA]</scope>
    <source>
        <strain evidence="3 4">HYN0056</strain>
    </source>
</reference>
<protein>
    <recommendedName>
        <fullName evidence="2">Fibronectin type-III domain-containing protein</fullName>
    </recommendedName>
</protein>
<proteinExistence type="predicted"/>
<dbReference type="InterPro" id="IPR003961">
    <property type="entry name" value="FN3_dom"/>
</dbReference>
<dbReference type="RefSeq" id="WP_109192209.1">
    <property type="nucleotide sequence ID" value="NZ_CP029255.1"/>
</dbReference>
<dbReference type="InterPro" id="IPR013783">
    <property type="entry name" value="Ig-like_fold"/>
</dbReference>
<dbReference type="Gene3D" id="2.60.40.10">
    <property type="entry name" value="Immunoglobulins"/>
    <property type="match status" value="1"/>
</dbReference>
<organism evidence="3 4">
    <name type="scientific">Flavobacterium crocinum</name>
    <dbReference type="NCBI Taxonomy" id="2183896"/>
    <lineage>
        <taxon>Bacteria</taxon>
        <taxon>Pseudomonadati</taxon>
        <taxon>Bacteroidota</taxon>
        <taxon>Flavobacteriia</taxon>
        <taxon>Flavobacteriales</taxon>
        <taxon>Flavobacteriaceae</taxon>
        <taxon>Flavobacterium</taxon>
    </lineage>
</organism>
<evidence type="ECO:0000313" key="4">
    <source>
        <dbReference type="Proteomes" id="UP000245250"/>
    </source>
</evidence>
<dbReference type="PROSITE" id="PS50853">
    <property type="entry name" value="FN3"/>
    <property type="match status" value="1"/>
</dbReference>
<evidence type="ECO:0000313" key="3">
    <source>
        <dbReference type="EMBL" id="AWK04725.1"/>
    </source>
</evidence>
<dbReference type="CDD" id="cd00063">
    <property type="entry name" value="FN3"/>
    <property type="match status" value="1"/>
</dbReference>
<dbReference type="EMBL" id="CP029255">
    <property type="protein sequence ID" value="AWK04725.1"/>
    <property type="molecule type" value="Genomic_DNA"/>
</dbReference>
<dbReference type="Proteomes" id="UP000245250">
    <property type="component" value="Chromosome"/>
</dbReference>
<name>A0A2S1YKY4_9FLAO</name>
<feature type="compositionally biased region" description="Polar residues" evidence="1">
    <location>
        <begin position="100"/>
        <end position="113"/>
    </location>
</feature>
<sequence>MALPESGSISLNQINTELGKPSGSPISLGSASTGGYGALSSYSPSKPDGAAPHRISEFYNYNHSATPPSITITSYNSGYIYFTVSGTGYSPSVLRLNRSTTSASGPWTTDTAGPTSPRSVPVPTVTTWYFIEDVNTPSIFSNVYQYVSAVDTTPPSVPTGLYCDLGNGANPQRSIYIAWNASTDNKGVSGYELQRKTGTSGTWTTRYTGTNTFYDDDGSYNTQYYFQVRAYDAAGNYSAFSASAGFKTGPISCFVEGTLITLADGSQKAIETLTVNELLLSSEIETLQDTNDVYELYKWSSDNLSEKRISSPITSIKPEIAYKTIIINYGLLEATPEHSQLIEREGIWKFIPLKDVIVGDNLYGIKNEIIAVDSISVNLEERKIYPMSLSPSHTYFANGVLTHNIKPQDPV</sequence>
<evidence type="ECO:0000259" key="2">
    <source>
        <dbReference type="PROSITE" id="PS50853"/>
    </source>
</evidence>
<dbReference type="SUPFAM" id="SSF51294">
    <property type="entry name" value="Hedgehog/intein (Hint) domain"/>
    <property type="match status" value="1"/>
</dbReference>